<gene>
    <name evidence="1" type="ORF">CEQ21_25615</name>
</gene>
<evidence type="ECO:0000313" key="2">
    <source>
        <dbReference type="Proteomes" id="UP000319837"/>
    </source>
</evidence>
<proteinExistence type="predicted"/>
<evidence type="ECO:0000313" key="1">
    <source>
        <dbReference type="EMBL" id="TRZ38747.1"/>
    </source>
</evidence>
<name>A0A553SP53_NIACI</name>
<organism evidence="1 2">
    <name type="scientific">Niallia circulans</name>
    <name type="common">Bacillus circulans</name>
    <dbReference type="NCBI Taxonomy" id="1397"/>
    <lineage>
        <taxon>Bacteria</taxon>
        <taxon>Bacillati</taxon>
        <taxon>Bacillota</taxon>
        <taxon>Bacilli</taxon>
        <taxon>Bacillales</taxon>
        <taxon>Bacillaceae</taxon>
        <taxon>Niallia</taxon>
    </lineage>
</organism>
<dbReference type="RefSeq" id="WP_185766973.1">
    <property type="nucleotide sequence ID" value="NZ_RIBP01000004.1"/>
</dbReference>
<protein>
    <recommendedName>
        <fullName evidence="3">YlqD protein</fullName>
    </recommendedName>
</protein>
<dbReference type="AlphaFoldDB" id="A0A553SP53"/>
<dbReference type="Proteomes" id="UP000319837">
    <property type="component" value="Unassembled WGS sequence"/>
</dbReference>
<dbReference type="Gene3D" id="6.10.140.1110">
    <property type="match status" value="1"/>
</dbReference>
<sequence length="127" mass="14670">MQILHTVTVKQILTEKTKQASEKKISQELLQLEKECEQLKFEEKKLLKGNHSVNAVKQHISKELAQREQKKKTLEFQLAQLHILPLGSELKSQELTGIVDINIGDVWDERLLHKTILLKDGKVVDIR</sequence>
<evidence type="ECO:0008006" key="3">
    <source>
        <dbReference type="Google" id="ProtNLM"/>
    </source>
</evidence>
<comment type="caution">
    <text evidence="1">The sequence shown here is derived from an EMBL/GenBank/DDBJ whole genome shotgun (WGS) entry which is preliminary data.</text>
</comment>
<dbReference type="InterPro" id="IPR021297">
    <property type="entry name" value="YlqD"/>
</dbReference>
<accession>A0A553SP53</accession>
<reference evidence="2" key="1">
    <citation type="submission" date="2018-10" db="EMBL/GenBank/DDBJ databases">
        <title>FDA dAtabase for Regulatory Grade micrObial Sequences (FDA-ARGOS): Supporting development and validation of Infectious Disease Dx tests.</title>
        <authorList>
            <person name="Minogue T."/>
            <person name="Wolcott M."/>
            <person name="Wasieloski L."/>
            <person name="Aguilar W."/>
            <person name="Moore D."/>
            <person name="Tallon L."/>
            <person name="Sadzewicz L."/>
            <person name="Sengamalay N."/>
            <person name="Ott S."/>
            <person name="Godinez A."/>
            <person name="Nagaraj S."/>
            <person name="Vavikolanu K."/>
            <person name="Vyas G."/>
            <person name="Nadendla S."/>
            <person name="George J."/>
            <person name="Sichtig H."/>
        </authorList>
    </citation>
    <scope>NUCLEOTIDE SEQUENCE [LARGE SCALE GENOMIC DNA]</scope>
    <source>
        <strain evidence="2">FDAARGOS_343</strain>
    </source>
</reference>
<dbReference type="EMBL" id="RIBP01000004">
    <property type="protein sequence ID" value="TRZ38747.1"/>
    <property type="molecule type" value="Genomic_DNA"/>
</dbReference>
<dbReference type="Pfam" id="PF11068">
    <property type="entry name" value="YlqD"/>
    <property type="match status" value="1"/>
</dbReference>